<accession>A0A1W1VCM8</accession>
<proteinExistence type="predicted"/>
<organism evidence="2 3">
    <name type="scientific">Deinococcus hopiensis KR-140</name>
    <dbReference type="NCBI Taxonomy" id="695939"/>
    <lineage>
        <taxon>Bacteria</taxon>
        <taxon>Thermotogati</taxon>
        <taxon>Deinococcota</taxon>
        <taxon>Deinococci</taxon>
        <taxon>Deinococcales</taxon>
        <taxon>Deinococcaceae</taxon>
        <taxon>Deinococcus</taxon>
    </lineage>
</organism>
<feature type="transmembrane region" description="Helical" evidence="1">
    <location>
        <begin position="29"/>
        <end position="48"/>
    </location>
</feature>
<keyword evidence="1" id="KW-0472">Membrane</keyword>
<evidence type="ECO:0000313" key="3">
    <source>
        <dbReference type="Proteomes" id="UP000192582"/>
    </source>
</evidence>
<dbReference type="RefSeq" id="WP_170928697.1">
    <property type="nucleotide sequence ID" value="NZ_FWWU01000009.1"/>
</dbReference>
<gene>
    <name evidence="2" type="ORF">SAMN00790413_00998</name>
</gene>
<name>A0A1W1VCM8_9DEIO</name>
<protein>
    <submittedName>
        <fullName evidence="2">Uncharacterized protein</fullName>
    </submittedName>
</protein>
<reference evidence="2 3" key="1">
    <citation type="submission" date="2017-04" db="EMBL/GenBank/DDBJ databases">
        <authorList>
            <person name="Afonso C.L."/>
            <person name="Miller P.J."/>
            <person name="Scott M.A."/>
            <person name="Spackman E."/>
            <person name="Goraichik I."/>
            <person name="Dimitrov K.M."/>
            <person name="Suarez D.L."/>
            <person name="Swayne D.E."/>
        </authorList>
    </citation>
    <scope>NUCLEOTIDE SEQUENCE [LARGE SCALE GENOMIC DNA]</scope>
    <source>
        <strain evidence="2 3">KR-140</strain>
    </source>
</reference>
<dbReference type="AlphaFoldDB" id="A0A1W1VCM8"/>
<evidence type="ECO:0000256" key="1">
    <source>
        <dbReference type="SAM" id="Phobius"/>
    </source>
</evidence>
<dbReference type="Proteomes" id="UP000192582">
    <property type="component" value="Unassembled WGS sequence"/>
</dbReference>
<keyword evidence="1" id="KW-1133">Transmembrane helix</keyword>
<evidence type="ECO:0000313" key="2">
    <source>
        <dbReference type="EMBL" id="SMB91128.1"/>
    </source>
</evidence>
<keyword evidence="1" id="KW-0812">Transmembrane</keyword>
<keyword evidence="3" id="KW-1185">Reference proteome</keyword>
<dbReference type="EMBL" id="FWWU01000009">
    <property type="protein sequence ID" value="SMB91128.1"/>
    <property type="molecule type" value="Genomic_DNA"/>
</dbReference>
<feature type="transmembrane region" description="Helical" evidence="1">
    <location>
        <begin position="7"/>
        <end position="23"/>
    </location>
</feature>
<sequence length="52" mass="5345">METKKEALVSWLCVGIGMSISLSNVLDSVVLGSSLGIVLALTAGTLAGRNLR</sequence>